<evidence type="ECO:0000256" key="2">
    <source>
        <dbReference type="ARBA" id="ARBA00012023"/>
    </source>
</evidence>
<evidence type="ECO:0000256" key="1">
    <source>
        <dbReference type="ARBA" id="ARBA00001774"/>
    </source>
</evidence>
<dbReference type="Gene3D" id="3.30.200.110">
    <property type="entry name" value="Inositol-pentakisphosphate 2-kinase, N-lobe"/>
    <property type="match status" value="1"/>
</dbReference>
<dbReference type="InterPro" id="IPR043001">
    <property type="entry name" value="IP5_2-K_N_lobe"/>
</dbReference>
<comment type="caution">
    <text evidence="9">The sequence shown here is derived from an EMBL/GenBank/DDBJ whole genome shotgun (WGS) entry which is preliminary data.</text>
</comment>
<dbReference type="Proteomes" id="UP001151582">
    <property type="component" value="Unassembled WGS sequence"/>
</dbReference>
<evidence type="ECO:0000256" key="3">
    <source>
        <dbReference type="ARBA" id="ARBA00014846"/>
    </source>
</evidence>
<evidence type="ECO:0000256" key="6">
    <source>
        <dbReference type="ARBA" id="ARBA00022777"/>
    </source>
</evidence>
<evidence type="ECO:0000313" key="9">
    <source>
        <dbReference type="EMBL" id="KAJ1983572.1"/>
    </source>
</evidence>
<evidence type="ECO:0000256" key="5">
    <source>
        <dbReference type="ARBA" id="ARBA00022741"/>
    </source>
</evidence>
<keyword evidence="6 8" id="KW-0418">Kinase</keyword>
<evidence type="ECO:0000256" key="8">
    <source>
        <dbReference type="RuleBase" id="RU364126"/>
    </source>
</evidence>
<dbReference type="GO" id="GO:0032958">
    <property type="term" value="P:inositol phosphate biosynthetic process"/>
    <property type="evidence" value="ECO:0007669"/>
    <property type="project" value="TreeGrafter"/>
</dbReference>
<evidence type="ECO:0000256" key="4">
    <source>
        <dbReference type="ARBA" id="ARBA00022679"/>
    </source>
</evidence>
<gene>
    <name evidence="9" type="ORF">H4R34_001193</name>
</gene>
<comment type="catalytic activity">
    <reaction evidence="1 8">
        <text>1D-myo-inositol 1,3,4,5,6-pentakisphosphate + ATP = 1D-myo-inositol hexakisphosphate + ADP + H(+)</text>
        <dbReference type="Rhea" id="RHEA:20313"/>
        <dbReference type="ChEBI" id="CHEBI:15378"/>
        <dbReference type="ChEBI" id="CHEBI:30616"/>
        <dbReference type="ChEBI" id="CHEBI:57733"/>
        <dbReference type="ChEBI" id="CHEBI:58130"/>
        <dbReference type="ChEBI" id="CHEBI:456216"/>
        <dbReference type="EC" id="2.7.1.158"/>
    </reaction>
</comment>
<dbReference type="InterPro" id="IPR009286">
    <property type="entry name" value="Ins_P5_2-kin"/>
</dbReference>
<keyword evidence="5 8" id="KW-0547">Nucleotide-binding</keyword>
<dbReference type="EMBL" id="JANBQB010000049">
    <property type="protein sequence ID" value="KAJ1983572.1"/>
    <property type="molecule type" value="Genomic_DNA"/>
</dbReference>
<comment type="function">
    <text evidence="8">Phosphorylates Ins(1,3,4,5,6)P5 at position 2 to form Ins(1,2,3,4,5,6)P6 (InsP6 or phytate).</text>
</comment>
<dbReference type="GO" id="GO:0005634">
    <property type="term" value="C:nucleus"/>
    <property type="evidence" value="ECO:0007669"/>
    <property type="project" value="TreeGrafter"/>
</dbReference>
<dbReference type="AlphaFoldDB" id="A0A9W8B6N9"/>
<accession>A0A9W8B6N9</accession>
<dbReference type="GO" id="GO:0035299">
    <property type="term" value="F:inositol-1,3,4,5,6-pentakisphosphate 2-kinase activity"/>
    <property type="evidence" value="ECO:0007669"/>
    <property type="project" value="UniProtKB-EC"/>
</dbReference>
<dbReference type="OrthoDB" id="272370at2759"/>
<comment type="domain">
    <text evidence="8">The EXKPK motif is conserved in inositol-pentakisphosphate 2-kinases of both family 1 and 2.</text>
</comment>
<evidence type="ECO:0000313" key="10">
    <source>
        <dbReference type="Proteomes" id="UP001151582"/>
    </source>
</evidence>
<sequence length="522" mass="59674">MFHEPSHNWSPPAAIYDAALWKYKNEGNANVVFSAQRGQYSGLALRVRKQDKSGEPAPRDQALADSYVMGVSYIQRVIAPLLGSEYITPMYLVPVNAPFLADLNNQFTHDRPQERRDRGIDIHQNYAIVTVDLTYHPYTAYVAAQSHSPPTTSFSVELKRRHCGHYYMAWGVCELTRELLDYVSTLYLRHWQPKWGFLPSSPRLPAHSAKHTTCRFCMHKYLKAFDHIKRNPHSDVKDIALYCPLDLYSNDPARLQLAFRSLYKLPDNNMRLFDQQGHLAKRQEDALEAYLTPILVRVLRDEPLLNRLRFAQQQLDSWDIEVLAGHILNGAPHSDVPVSRANLLQEPTIDEWVKAIEAYLVRSSSAVDGTRPDAYQFPETEAELRQAVLEYLVSATLKDCSIFVSFWLDPLSAEEDPGLATASQYRMPSPTNPFHAIGDRSTSHLEVVVTKDGNLDVQGKGSPPLSPGDGTWFNLYYSVRAIDLDPKPISKFKRYYHMDRDIMQYYGSFKPHTMRLKQCSQP</sequence>
<dbReference type="PANTHER" id="PTHR14456">
    <property type="entry name" value="INOSITOL POLYPHOSPHATE KINASE 1"/>
    <property type="match status" value="1"/>
</dbReference>
<keyword evidence="4 8" id="KW-0808">Transferase</keyword>
<keyword evidence="7 8" id="KW-0067">ATP-binding</keyword>
<keyword evidence="10" id="KW-1185">Reference proteome</keyword>
<reference evidence="9" key="1">
    <citation type="submission" date="2022-07" db="EMBL/GenBank/DDBJ databases">
        <title>Phylogenomic reconstructions and comparative analyses of Kickxellomycotina fungi.</title>
        <authorList>
            <person name="Reynolds N.K."/>
            <person name="Stajich J.E."/>
            <person name="Barry K."/>
            <person name="Grigoriev I.V."/>
            <person name="Crous P."/>
            <person name="Smith M.E."/>
        </authorList>
    </citation>
    <scope>NUCLEOTIDE SEQUENCE</scope>
    <source>
        <strain evidence="9">RSA 567</strain>
    </source>
</reference>
<dbReference type="Pfam" id="PF06090">
    <property type="entry name" value="Ins_P5_2-kin"/>
    <property type="match status" value="1"/>
</dbReference>
<name>A0A9W8B6N9_9FUNG</name>
<evidence type="ECO:0000256" key="7">
    <source>
        <dbReference type="ARBA" id="ARBA00022840"/>
    </source>
</evidence>
<dbReference type="EC" id="2.7.1.158" evidence="2 8"/>
<dbReference type="GO" id="GO:0005524">
    <property type="term" value="F:ATP binding"/>
    <property type="evidence" value="ECO:0007669"/>
    <property type="project" value="UniProtKB-KW"/>
</dbReference>
<dbReference type="PANTHER" id="PTHR14456:SF2">
    <property type="entry name" value="INOSITOL-PENTAKISPHOSPHATE 2-KINASE"/>
    <property type="match status" value="1"/>
</dbReference>
<organism evidence="9 10">
    <name type="scientific">Dimargaris verticillata</name>
    <dbReference type="NCBI Taxonomy" id="2761393"/>
    <lineage>
        <taxon>Eukaryota</taxon>
        <taxon>Fungi</taxon>
        <taxon>Fungi incertae sedis</taxon>
        <taxon>Zoopagomycota</taxon>
        <taxon>Kickxellomycotina</taxon>
        <taxon>Dimargaritomycetes</taxon>
        <taxon>Dimargaritales</taxon>
        <taxon>Dimargaritaceae</taxon>
        <taxon>Dimargaris</taxon>
    </lineage>
</organism>
<protein>
    <recommendedName>
        <fullName evidence="3 8">Inositol-pentakisphosphate 2-kinase</fullName>
        <ecNumber evidence="2 8">2.7.1.158</ecNumber>
    </recommendedName>
</protein>
<proteinExistence type="predicted"/>